<dbReference type="InterPro" id="IPR020802">
    <property type="entry name" value="TesA-like"/>
</dbReference>
<dbReference type="InterPro" id="IPR009081">
    <property type="entry name" value="PP-bd_ACP"/>
</dbReference>
<name>A0A918ERP9_9ACTN</name>
<dbReference type="PROSITE" id="PS00455">
    <property type="entry name" value="AMP_BINDING"/>
    <property type="match status" value="2"/>
</dbReference>
<dbReference type="Gene3D" id="1.10.1200.10">
    <property type="entry name" value="ACP-like"/>
    <property type="match status" value="1"/>
</dbReference>
<dbReference type="FunFam" id="1.10.1200.10:FF:000016">
    <property type="entry name" value="Non-ribosomal peptide synthase"/>
    <property type="match status" value="2"/>
</dbReference>
<organism evidence="7 8">
    <name type="scientific">Streptomyces ruber</name>
    <dbReference type="NCBI Taxonomy" id="83378"/>
    <lineage>
        <taxon>Bacteria</taxon>
        <taxon>Bacillati</taxon>
        <taxon>Actinomycetota</taxon>
        <taxon>Actinomycetes</taxon>
        <taxon>Kitasatosporales</taxon>
        <taxon>Streptomycetaceae</taxon>
        <taxon>Streptomyces</taxon>
    </lineage>
</organism>
<proteinExistence type="inferred from homology"/>
<dbReference type="InterPro" id="IPR036736">
    <property type="entry name" value="ACP-like_sf"/>
</dbReference>
<evidence type="ECO:0000259" key="6">
    <source>
        <dbReference type="PROSITE" id="PS50075"/>
    </source>
</evidence>
<dbReference type="InterPro" id="IPR029058">
    <property type="entry name" value="AB_hydrolase_fold"/>
</dbReference>
<dbReference type="PROSITE" id="PS50075">
    <property type="entry name" value="CARRIER"/>
    <property type="match status" value="2"/>
</dbReference>
<feature type="region of interest" description="Disordered" evidence="5">
    <location>
        <begin position="1"/>
        <end position="33"/>
    </location>
</feature>
<dbReference type="InterPro" id="IPR023213">
    <property type="entry name" value="CAT-like_dom_sf"/>
</dbReference>
<dbReference type="InterPro" id="IPR000873">
    <property type="entry name" value="AMP-dep_synth/lig_dom"/>
</dbReference>
<dbReference type="InterPro" id="IPR045851">
    <property type="entry name" value="AMP-bd_C_sf"/>
</dbReference>
<dbReference type="SUPFAM" id="SSF47336">
    <property type="entry name" value="ACP-like"/>
    <property type="match status" value="2"/>
</dbReference>
<dbReference type="FunFam" id="3.40.50.980:FF:000001">
    <property type="entry name" value="Non-ribosomal peptide synthetase"/>
    <property type="match status" value="1"/>
</dbReference>
<feature type="region of interest" description="Disordered" evidence="5">
    <location>
        <begin position="1558"/>
        <end position="1577"/>
    </location>
</feature>
<accession>A0A918ERP9</accession>
<feature type="domain" description="Carrier" evidence="6">
    <location>
        <begin position="2092"/>
        <end position="2167"/>
    </location>
</feature>
<evidence type="ECO:0000313" key="8">
    <source>
        <dbReference type="Proteomes" id="UP000620156"/>
    </source>
</evidence>
<dbReference type="FunFam" id="3.40.50.12780:FF:000012">
    <property type="entry name" value="Non-ribosomal peptide synthetase"/>
    <property type="match status" value="1"/>
</dbReference>
<sequence length="2433" mass="259597">MPGSAEVAVTDADSDSEPRSGPRARHRGTARASHVLPLTAAQRELWLAEQRASGTDGAYRISECLRIEGPIDAALFETALRRFVSEADTLRVRITDTPDGPVQVVDAEVDWTPALVDVSGAPDPSGAARDWMTADMADPMDLARGPLFRSALIALGTDHWLWYASGHHIVMDGFGFSLVASRVAEIYTRLAAGEPVGATSSASLADVVRADLDYRTSPEYAADSAYWTREFGDPPEPAPLPSRPDLPAAGDDTDSGYLTPQAVRTSGERPLARPEALHRAARRAGMARSRFFLAAAAAYAHRLTGATEVVIGLPVTGRPRRELMTTPAALSNILPLRLTVRPDMPLAELLDRTDRVVARAVRHQRYRGEDLARDLGLPGGIAPRFSLTVNVMTFGRPLGFAGVPCTVSGVSVGVPATVSLVVWDRREEDGLRLEVRAAADRHTRADLADHQRRLLLLLDAMTGAEPDRLVGTFDLTTAEERHELLGRSRAAHTPAGPAPSVPELFAAQAEATPDTAAVVTDGESLTYRELDRRADRLAHALRARGIGPEDIVAVALPRGTDLVTALLGVLKAGAAYLPLDLQHPAPRLRAVLADAHPALLLTHSTAAVPTGPDVTRRLLLDDPSFARELARCPDRDPAQADRRVPPRPEHPAYVIHTSGTTGTPKGIVMPAGALANLLRWHHDAVGGGPGTGVAQFTAPGFDVSLQETLSALCSGKTLHVPTEDQRRSAELLARWLHEQKVDELYAPTLVIAALAEAAGEAGLDLPRLRTVAQAGEALRLDGPLRAFHRAVPGRRLHNHYGPAETHVVTAHTLPDGPDDVPAAPPIGRPVAGARPYVLDAALRPVPPGVPGELYVAGPGLARGYLHRPGPTAERFVACPYGPAGERMYRTGDLVRWGPGGELEFVGRADHQIKIRGHRVEPGEVETVLTGHPEVAHAAVVAHTDETAGPRLVAYAVPAAGAHPVPDDLLHHLRDLLPAFMVPSALVLLDALPLTVNGKLDRGALPVPPPGAAPGGRDPRTPREQVLCQLFAQVLGLARVGADDSFFDLGGHSLLASRLISRIRTVLGVEVELRTLFEAPTAAGLATRLDTAGQARPALLPEARPDVVPLSSAQRRLWFLHRLYGPNATYNMPLALRLSGELDRAALRAALADLVTRHEILRTVHPEHDGVPCQRILAPSDAEPDLPVTETDTEGLPDALAGAARHAFDLTAEPPVRARLFALAPDEHVLLLVVHHIAGDGWSMRPLADDLGTAYTARLAGREPDWRPLPVQYADHTLWQHRLLGDPADPDSVFAAQSRHWTGALDGLPEHLPLPFDRPRPARASFRGGTVDLALDAGLHTALTGLAHRYGVSLHMVLHAGLAALFTRLGAGTDIPIGTPVAGRTDEAMDDLIGLFVNTLVLRTDTGGDPTFAELLGRVRETTLNAHAHQDLPFEHLVEQLNPTRSLAHHPLFQTMLVLQNTPAGRFALPGLRVDAAPVRTGTARMDLMLSLTEGHTATGQPTGLTGDVEYAADLFDRGTVEAITERWVRLLRAVAADPDRRIGRVDILSAAERRRLLPTEDAGTAAPRTPETPETPGISVAGLFAARVRAVPDAAAVVCGDATLTYRELGTRVHRLARLLRSRGIGAESVVALALPRSAGTVVALLAVLEAGAAYLPVDPRHPAARIRHMLDDARPALVLTDRATGRALPALTDLPYLLLDDAGTAEEPAALPRTAPGGPRPAPPHPPHPSGTAYLLYTSGSTGSPKCVLGTHGSLVNWLLWYGRTYPCRTGEPVLAKTTLTFIDGTTELLGALVHGATVVLADNDQATSPAALADLISRHRCRRVILVPSLLRALLDLDATGLLAPCTLWMTSGEPLPVELSVRFARALPDARLVNLYGASESGGDLLHGLCRGPDVPVGRPLRNARAYVLDAALQPVPPGVTGELYAAGAGLTRGYLRRPGATAERFVACPYGPPGERMYRTGDLARWRPDGLLEHLGRTDHQIKIRGHRVEPAEIESTLTGCPGVAQAVVTGRPAGDGDVRLVAHLVPAAGVAVRVTEVRAHARRHLPPYMVPAAFLLLDALPLTPNGKLDRAALPEPAAGHGAGDGRSPFTPRERLLAELFAEVLGIPSVGADDSFFDLGGHSLLVPRLTRRIRALLGTEVGLRTLFEAPTPAALAEYLEGGRPERALDVVLTLRPTGTRPPLWCLHPVGGIGWSYTGLLRHLGPDQPVYALQARGLDGREPLPASVEEMAADYVGQIRAVQPTGPYHLLGWSAGGLIAHAVATELAAQGERTALLAALNSYPSRRKPLDPPDALPDVRKVLAYLLDVTVDELPAGPVTYERAVEILHEHGHAVVGLQPRQLETIVAVMANTARLTGAFTPKVFDGDLLLFTATVDRDPDTTDPAAWNPYVTGPVEVHDIAVRHERMAHPEALARIGPVLAARLGAPGT</sequence>
<dbReference type="NCBIfam" id="TIGR01733">
    <property type="entry name" value="AA-adenyl-dom"/>
    <property type="match status" value="2"/>
</dbReference>
<feature type="region of interest" description="Disordered" evidence="5">
    <location>
        <begin position="1709"/>
        <end position="1736"/>
    </location>
</feature>
<dbReference type="EMBL" id="BMQK01000003">
    <property type="protein sequence ID" value="GGQ52409.1"/>
    <property type="molecule type" value="Genomic_DNA"/>
</dbReference>
<dbReference type="GO" id="GO:0031177">
    <property type="term" value="F:phosphopantetheine binding"/>
    <property type="evidence" value="ECO:0007669"/>
    <property type="project" value="InterPro"/>
</dbReference>
<comment type="similarity">
    <text evidence="2">Belongs to the ATP-dependent AMP-binding enzyme family.</text>
</comment>
<dbReference type="Pfam" id="PF00550">
    <property type="entry name" value="PP-binding"/>
    <property type="match status" value="2"/>
</dbReference>
<feature type="domain" description="Carrier" evidence="6">
    <location>
        <begin position="1017"/>
        <end position="1092"/>
    </location>
</feature>
<dbReference type="Gene3D" id="2.30.38.10">
    <property type="entry name" value="Luciferase, Domain 3"/>
    <property type="match status" value="2"/>
</dbReference>
<dbReference type="InterPro" id="IPR020806">
    <property type="entry name" value="PKS_PP-bd"/>
</dbReference>
<dbReference type="InterPro" id="IPR001242">
    <property type="entry name" value="Condensation_dom"/>
</dbReference>
<evidence type="ECO:0000256" key="5">
    <source>
        <dbReference type="SAM" id="MobiDB-lite"/>
    </source>
</evidence>
<dbReference type="GO" id="GO:0017000">
    <property type="term" value="P:antibiotic biosynthetic process"/>
    <property type="evidence" value="ECO:0007669"/>
    <property type="project" value="UniProtKB-ARBA"/>
</dbReference>
<dbReference type="GO" id="GO:0008610">
    <property type="term" value="P:lipid biosynthetic process"/>
    <property type="evidence" value="ECO:0007669"/>
    <property type="project" value="UniProtKB-ARBA"/>
</dbReference>
<comment type="caution">
    <text evidence="7">The sequence shown here is derived from an EMBL/GenBank/DDBJ whole genome shotgun (WGS) entry which is preliminary data.</text>
</comment>
<dbReference type="SMART" id="SM00824">
    <property type="entry name" value="PKS_TE"/>
    <property type="match status" value="1"/>
</dbReference>
<feature type="compositionally biased region" description="Low complexity" evidence="5">
    <location>
        <begin position="1709"/>
        <end position="1718"/>
    </location>
</feature>
<evidence type="ECO:0000256" key="2">
    <source>
        <dbReference type="ARBA" id="ARBA00006432"/>
    </source>
</evidence>
<dbReference type="GO" id="GO:0044550">
    <property type="term" value="P:secondary metabolite biosynthetic process"/>
    <property type="evidence" value="ECO:0007669"/>
    <property type="project" value="UniProtKB-ARBA"/>
</dbReference>
<dbReference type="SUPFAM" id="SSF56801">
    <property type="entry name" value="Acetyl-CoA synthetase-like"/>
    <property type="match status" value="2"/>
</dbReference>
<reference evidence="7" key="2">
    <citation type="submission" date="2020-09" db="EMBL/GenBank/DDBJ databases">
        <authorList>
            <person name="Sun Q."/>
            <person name="Ohkuma M."/>
        </authorList>
    </citation>
    <scope>NUCLEOTIDE SEQUENCE</scope>
    <source>
        <strain evidence="7">JCM 3131</strain>
    </source>
</reference>
<dbReference type="Pfam" id="PF00668">
    <property type="entry name" value="Condensation"/>
    <property type="match status" value="2"/>
</dbReference>
<feature type="compositionally biased region" description="Basic and acidic residues" evidence="5">
    <location>
        <begin position="634"/>
        <end position="650"/>
    </location>
</feature>
<dbReference type="InterPro" id="IPR001031">
    <property type="entry name" value="Thioesterase"/>
</dbReference>
<dbReference type="GO" id="GO:0003824">
    <property type="term" value="F:catalytic activity"/>
    <property type="evidence" value="ECO:0007669"/>
    <property type="project" value="InterPro"/>
</dbReference>
<feature type="region of interest" description="Disordered" evidence="5">
    <location>
        <begin position="231"/>
        <end position="272"/>
    </location>
</feature>
<dbReference type="SUPFAM" id="SSF53474">
    <property type="entry name" value="alpha/beta-Hydrolases"/>
    <property type="match status" value="1"/>
</dbReference>
<feature type="compositionally biased region" description="Pro residues" evidence="5">
    <location>
        <begin position="234"/>
        <end position="244"/>
    </location>
</feature>
<protein>
    <submittedName>
        <fullName evidence="7">Non-ribosomal peptide synthetase</fullName>
    </submittedName>
</protein>
<dbReference type="SMART" id="SM00823">
    <property type="entry name" value="PKS_PP"/>
    <property type="match status" value="2"/>
</dbReference>
<dbReference type="InterPro" id="IPR020845">
    <property type="entry name" value="AMP-binding_CS"/>
</dbReference>
<keyword evidence="4" id="KW-0597">Phosphoprotein</keyword>
<keyword evidence="8" id="KW-1185">Reference proteome</keyword>
<dbReference type="GO" id="GO:0005829">
    <property type="term" value="C:cytosol"/>
    <property type="evidence" value="ECO:0007669"/>
    <property type="project" value="TreeGrafter"/>
</dbReference>
<dbReference type="Gene3D" id="3.30.559.30">
    <property type="entry name" value="Nonribosomal peptide synthetase, condensation domain"/>
    <property type="match status" value="2"/>
</dbReference>
<dbReference type="InterPro" id="IPR010071">
    <property type="entry name" value="AA_adenyl_dom"/>
</dbReference>
<evidence type="ECO:0000256" key="4">
    <source>
        <dbReference type="ARBA" id="ARBA00022553"/>
    </source>
</evidence>
<dbReference type="SUPFAM" id="SSF52777">
    <property type="entry name" value="CoA-dependent acyltransferases"/>
    <property type="match status" value="4"/>
</dbReference>
<dbReference type="FunFam" id="3.30.300.30:FF:000010">
    <property type="entry name" value="Enterobactin synthetase component F"/>
    <property type="match status" value="2"/>
</dbReference>
<gene>
    <name evidence="7" type="primary">entF</name>
    <name evidence="7" type="ORF">GCM10010145_22280</name>
</gene>
<dbReference type="PANTHER" id="PTHR45527">
    <property type="entry name" value="NONRIBOSOMAL PEPTIDE SYNTHETASE"/>
    <property type="match status" value="1"/>
</dbReference>
<dbReference type="GO" id="GO:0072330">
    <property type="term" value="P:monocarboxylic acid biosynthetic process"/>
    <property type="evidence" value="ECO:0007669"/>
    <property type="project" value="UniProtKB-ARBA"/>
</dbReference>
<evidence type="ECO:0000256" key="1">
    <source>
        <dbReference type="ARBA" id="ARBA00001957"/>
    </source>
</evidence>
<comment type="cofactor">
    <cofactor evidence="1">
        <name>pantetheine 4'-phosphate</name>
        <dbReference type="ChEBI" id="CHEBI:47942"/>
    </cofactor>
</comment>
<keyword evidence="3" id="KW-0596">Phosphopantetheine</keyword>
<evidence type="ECO:0000313" key="7">
    <source>
        <dbReference type="EMBL" id="GGQ52409.1"/>
    </source>
</evidence>
<evidence type="ECO:0000256" key="3">
    <source>
        <dbReference type="ARBA" id="ARBA00022450"/>
    </source>
</evidence>
<dbReference type="CDD" id="cd19540">
    <property type="entry name" value="LCL_NRPS-like"/>
    <property type="match status" value="1"/>
</dbReference>
<feature type="compositionally biased region" description="Pro residues" evidence="5">
    <location>
        <begin position="1719"/>
        <end position="1730"/>
    </location>
</feature>
<dbReference type="CDD" id="cd05930">
    <property type="entry name" value="A_NRPS"/>
    <property type="match status" value="1"/>
</dbReference>
<dbReference type="Pfam" id="PF00501">
    <property type="entry name" value="AMP-binding"/>
    <property type="match status" value="2"/>
</dbReference>
<dbReference type="Pfam" id="PF13193">
    <property type="entry name" value="AMP-binding_C"/>
    <property type="match status" value="2"/>
</dbReference>
<dbReference type="FunFam" id="2.30.38.10:FF:000001">
    <property type="entry name" value="Non-ribosomal peptide synthetase PvdI"/>
    <property type="match status" value="2"/>
</dbReference>
<dbReference type="Proteomes" id="UP000620156">
    <property type="component" value="Unassembled WGS sequence"/>
</dbReference>
<dbReference type="Gene3D" id="3.30.300.30">
    <property type="match status" value="2"/>
</dbReference>
<dbReference type="CDD" id="cd17651">
    <property type="entry name" value="A_NRPS_VisG_like"/>
    <property type="match status" value="1"/>
</dbReference>
<dbReference type="PANTHER" id="PTHR45527:SF1">
    <property type="entry name" value="FATTY ACID SYNTHASE"/>
    <property type="match status" value="1"/>
</dbReference>
<feature type="region of interest" description="Disordered" evidence="5">
    <location>
        <begin position="634"/>
        <end position="659"/>
    </location>
</feature>
<feature type="compositionally biased region" description="Low complexity" evidence="5">
    <location>
        <begin position="1564"/>
        <end position="1576"/>
    </location>
</feature>
<dbReference type="Pfam" id="PF00975">
    <property type="entry name" value="Thioesterase"/>
    <property type="match status" value="1"/>
</dbReference>
<dbReference type="Gene3D" id="3.30.559.10">
    <property type="entry name" value="Chloramphenicol acetyltransferase-like domain"/>
    <property type="match status" value="2"/>
</dbReference>
<dbReference type="InterPro" id="IPR025110">
    <property type="entry name" value="AMP-bd_C"/>
</dbReference>
<dbReference type="RefSeq" id="WP_189216527.1">
    <property type="nucleotide sequence ID" value="NZ_BMQK01000003.1"/>
</dbReference>
<dbReference type="Gene3D" id="3.40.50.980">
    <property type="match status" value="4"/>
</dbReference>
<reference evidence="7" key="1">
    <citation type="journal article" date="2014" name="Int. J. Syst. Evol. Microbiol.">
        <title>Complete genome sequence of Corynebacterium casei LMG S-19264T (=DSM 44701T), isolated from a smear-ripened cheese.</title>
        <authorList>
            <consortium name="US DOE Joint Genome Institute (JGI-PGF)"/>
            <person name="Walter F."/>
            <person name="Albersmeier A."/>
            <person name="Kalinowski J."/>
            <person name="Ruckert C."/>
        </authorList>
    </citation>
    <scope>NUCLEOTIDE SEQUENCE</scope>
    <source>
        <strain evidence="7">JCM 3131</strain>
    </source>
</reference>
<dbReference type="Gene3D" id="3.40.50.1820">
    <property type="entry name" value="alpha/beta hydrolase"/>
    <property type="match status" value="1"/>
</dbReference>
<dbReference type="GO" id="GO:0043041">
    <property type="term" value="P:amino acid activation for nonribosomal peptide biosynthetic process"/>
    <property type="evidence" value="ECO:0007669"/>
    <property type="project" value="TreeGrafter"/>
</dbReference>